<evidence type="ECO:0000313" key="1">
    <source>
        <dbReference type="EMBL" id="GFO04314.1"/>
    </source>
</evidence>
<name>A0AAV4AD35_9GAST</name>
<evidence type="ECO:0000313" key="2">
    <source>
        <dbReference type="Proteomes" id="UP000735302"/>
    </source>
</evidence>
<proteinExistence type="predicted"/>
<sequence length="100" mass="10911">MGLIGLSRMRQTSENISLMRCKLMYRKQYSDWCLSGACGLQCQSNGAAGGARDNKQVEPSEAVPFIYFSSVAYSQLARVWGLDSIPAGPGTLSQGWGFRP</sequence>
<dbReference type="EMBL" id="BLXT01003738">
    <property type="protein sequence ID" value="GFO04314.1"/>
    <property type="molecule type" value="Genomic_DNA"/>
</dbReference>
<dbReference type="AlphaFoldDB" id="A0AAV4AD35"/>
<reference evidence="1 2" key="1">
    <citation type="journal article" date="2021" name="Elife">
        <title>Chloroplast acquisition without the gene transfer in kleptoplastic sea slugs, Plakobranchus ocellatus.</title>
        <authorList>
            <person name="Maeda T."/>
            <person name="Takahashi S."/>
            <person name="Yoshida T."/>
            <person name="Shimamura S."/>
            <person name="Takaki Y."/>
            <person name="Nagai Y."/>
            <person name="Toyoda A."/>
            <person name="Suzuki Y."/>
            <person name="Arimoto A."/>
            <person name="Ishii H."/>
            <person name="Satoh N."/>
            <person name="Nishiyama T."/>
            <person name="Hasebe M."/>
            <person name="Maruyama T."/>
            <person name="Minagawa J."/>
            <person name="Obokata J."/>
            <person name="Shigenobu S."/>
        </authorList>
    </citation>
    <scope>NUCLEOTIDE SEQUENCE [LARGE SCALE GENOMIC DNA]</scope>
</reference>
<keyword evidence="2" id="KW-1185">Reference proteome</keyword>
<gene>
    <name evidence="1" type="ORF">PoB_003081900</name>
</gene>
<dbReference type="Proteomes" id="UP000735302">
    <property type="component" value="Unassembled WGS sequence"/>
</dbReference>
<organism evidence="1 2">
    <name type="scientific">Plakobranchus ocellatus</name>
    <dbReference type="NCBI Taxonomy" id="259542"/>
    <lineage>
        <taxon>Eukaryota</taxon>
        <taxon>Metazoa</taxon>
        <taxon>Spiralia</taxon>
        <taxon>Lophotrochozoa</taxon>
        <taxon>Mollusca</taxon>
        <taxon>Gastropoda</taxon>
        <taxon>Heterobranchia</taxon>
        <taxon>Euthyneura</taxon>
        <taxon>Panpulmonata</taxon>
        <taxon>Sacoglossa</taxon>
        <taxon>Placobranchoidea</taxon>
        <taxon>Plakobranchidae</taxon>
        <taxon>Plakobranchus</taxon>
    </lineage>
</organism>
<protein>
    <submittedName>
        <fullName evidence="1">Uncharacterized protein</fullName>
    </submittedName>
</protein>
<accession>A0AAV4AD35</accession>
<comment type="caution">
    <text evidence="1">The sequence shown here is derived from an EMBL/GenBank/DDBJ whole genome shotgun (WGS) entry which is preliminary data.</text>
</comment>